<dbReference type="PROSITE" id="PS00711">
    <property type="entry name" value="LIPOXYGENASE_1"/>
    <property type="match status" value="1"/>
</dbReference>
<keyword evidence="11 14" id="KW-0275">Fatty acid biosynthesis</keyword>
<dbReference type="EMBL" id="JAGFBR010000007">
    <property type="protein sequence ID" value="KAH0464138.1"/>
    <property type="molecule type" value="Genomic_DNA"/>
</dbReference>
<proteinExistence type="inferred from homology"/>
<evidence type="ECO:0000256" key="7">
    <source>
        <dbReference type="ARBA" id="ARBA00022964"/>
    </source>
</evidence>
<dbReference type="GO" id="GO:0016702">
    <property type="term" value="F:oxidoreductase activity, acting on single donors with incorporation of molecular oxygen, incorporation of two atoms of oxygen"/>
    <property type="evidence" value="ECO:0007669"/>
    <property type="project" value="InterPro"/>
</dbReference>
<dbReference type="InterPro" id="IPR013819">
    <property type="entry name" value="LipOase_C"/>
</dbReference>
<dbReference type="PROSITE" id="PS51393">
    <property type="entry name" value="LIPOXYGENASE_3"/>
    <property type="match status" value="1"/>
</dbReference>
<dbReference type="InterPro" id="IPR020833">
    <property type="entry name" value="LipOase_Fe_BS"/>
</dbReference>
<dbReference type="InterPro" id="IPR020834">
    <property type="entry name" value="LipOase_CS"/>
</dbReference>
<comment type="similarity">
    <text evidence="2 13">Belongs to the lipoxygenase family.</text>
</comment>
<dbReference type="Proteomes" id="UP000775213">
    <property type="component" value="Unassembled WGS sequence"/>
</dbReference>
<evidence type="ECO:0000256" key="9">
    <source>
        <dbReference type="ARBA" id="ARBA00023004"/>
    </source>
</evidence>
<keyword evidence="18" id="KW-1185">Reference proteome</keyword>
<dbReference type="PRINTS" id="PR00087">
    <property type="entry name" value="LIPOXYGENASE"/>
</dbReference>
<dbReference type="GO" id="GO:0006633">
    <property type="term" value="P:fatty acid biosynthetic process"/>
    <property type="evidence" value="ECO:0007669"/>
    <property type="project" value="UniProtKB-KW"/>
</dbReference>
<dbReference type="Pfam" id="PF00305">
    <property type="entry name" value="Lipoxygenase"/>
    <property type="match status" value="1"/>
</dbReference>
<dbReference type="SMART" id="SM00308">
    <property type="entry name" value="LH2"/>
    <property type="match status" value="1"/>
</dbReference>
<comment type="function">
    <text evidence="14">Plant lipoxygenase may be involved in a number of diverse aspects of plant physiology including growth and development, pest resistance, and senescence or responses to wounding.</text>
</comment>
<evidence type="ECO:0000256" key="6">
    <source>
        <dbReference type="ARBA" id="ARBA00022832"/>
    </source>
</evidence>
<keyword evidence="5 14" id="KW-0925">Oxylipin biosynthesis</keyword>
<dbReference type="PRINTS" id="PR00468">
    <property type="entry name" value="PLTLPOXGNASE"/>
</dbReference>
<evidence type="ECO:0000256" key="11">
    <source>
        <dbReference type="ARBA" id="ARBA00023160"/>
    </source>
</evidence>
<dbReference type="GO" id="GO:0046872">
    <property type="term" value="F:metal ion binding"/>
    <property type="evidence" value="ECO:0007669"/>
    <property type="project" value="UniProtKB-UniRule"/>
</dbReference>
<dbReference type="Gene3D" id="3.10.450.60">
    <property type="match status" value="1"/>
</dbReference>
<comment type="pathway">
    <text evidence="14">Lipid metabolism; oxylipin biosynthesis.</text>
</comment>
<dbReference type="EC" id="1.13.11.-" evidence="14"/>
<keyword evidence="4 13" id="KW-0479">Metal-binding</keyword>
<name>A0AAV7H9A0_DENCH</name>
<dbReference type="InterPro" id="IPR001246">
    <property type="entry name" value="LipOase_plant"/>
</dbReference>
<evidence type="ECO:0000313" key="17">
    <source>
        <dbReference type="EMBL" id="KAH0464138.1"/>
    </source>
</evidence>
<evidence type="ECO:0000256" key="5">
    <source>
        <dbReference type="ARBA" id="ARBA00022767"/>
    </source>
</evidence>
<comment type="caution">
    <text evidence="12">Lacks conserved residue(s) required for the propagation of feature annotation.</text>
</comment>
<evidence type="ECO:0000256" key="8">
    <source>
        <dbReference type="ARBA" id="ARBA00023002"/>
    </source>
</evidence>
<evidence type="ECO:0000259" key="15">
    <source>
        <dbReference type="PROSITE" id="PS50095"/>
    </source>
</evidence>
<dbReference type="AlphaFoldDB" id="A0AAV7H9A0"/>
<dbReference type="Gene3D" id="2.60.60.20">
    <property type="entry name" value="PLAT/LH2 domain"/>
    <property type="match status" value="1"/>
</dbReference>
<keyword evidence="9 13" id="KW-0408">Iron</keyword>
<evidence type="ECO:0000256" key="10">
    <source>
        <dbReference type="ARBA" id="ARBA00023098"/>
    </source>
</evidence>
<dbReference type="InterPro" id="IPR027433">
    <property type="entry name" value="Lipoxygenase_dom_3"/>
</dbReference>
<accession>A0AAV7H9A0</accession>
<dbReference type="PROSITE" id="PS00081">
    <property type="entry name" value="LIPOXYGENASE_2"/>
    <property type="match status" value="1"/>
</dbReference>
<dbReference type="GO" id="GO:0034440">
    <property type="term" value="P:lipid oxidation"/>
    <property type="evidence" value="ECO:0007669"/>
    <property type="project" value="InterPro"/>
</dbReference>
<dbReference type="SUPFAM" id="SSF49723">
    <property type="entry name" value="Lipase/lipooxygenase domain (PLAT/LH2 domain)"/>
    <property type="match status" value="1"/>
</dbReference>
<dbReference type="PANTHER" id="PTHR11771">
    <property type="entry name" value="LIPOXYGENASE"/>
    <property type="match status" value="1"/>
</dbReference>
<dbReference type="PROSITE" id="PS50095">
    <property type="entry name" value="PLAT"/>
    <property type="match status" value="1"/>
</dbReference>
<reference evidence="17 18" key="1">
    <citation type="journal article" date="2021" name="Hortic Res">
        <title>Chromosome-scale assembly of the Dendrobium chrysotoxum genome enhances the understanding of orchid evolution.</title>
        <authorList>
            <person name="Zhang Y."/>
            <person name="Zhang G.Q."/>
            <person name="Zhang D."/>
            <person name="Liu X.D."/>
            <person name="Xu X.Y."/>
            <person name="Sun W.H."/>
            <person name="Yu X."/>
            <person name="Zhu X."/>
            <person name="Wang Z.W."/>
            <person name="Zhao X."/>
            <person name="Zhong W.Y."/>
            <person name="Chen H."/>
            <person name="Yin W.L."/>
            <person name="Huang T."/>
            <person name="Niu S.C."/>
            <person name="Liu Z.J."/>
        </authorList>
    </citation>
    <scope>NUCLEOTIDE SEQUENCE [LARGE SCALE GENOMIC DNA]</scope>
    <source>
        <strain evidence="17">Lindl</strain>
    </source>
</reference>
<feature type="domain" description="Lipoxygenase" evidence="16">
    <location>
        <begin position="187"/>
        <end position="878"/>
    </location>
</feature>
<evidence type="ECO:0000256" key="13">
    <source>
        <dbReference type="RuleBase" id="RU003974"/>
    </source>
</evidence>
<dbReference type="Gene3D" id="4.10.375.10">
    <property type="entry name" value="Lipoxygenase-1, Domain 2"/>
    <property type="match status" value="1"/>
</dbReference>
<evidence type="ECO:0000256" key="1">
    <source>
        <dbReference type="ARBA" id="ARBA00001962"/>
    </source>
</evidence>
<feature type="domain" description="PLAT" evidence="15">
    <location>
        <begin position="56"/>
        <end position="184"/>
    </location>
</feature>
<dbReference type="InterPro" id="IPR036392">
    <property type="entry name" value="PLAT/LH2_dom_sf"/>
</dbReference>
<comment type="cofactor">
    <cofactor evidence="1 13">
        <name>Fe cation</name>
        <dbReference type="ChEBI" id="CHEBI:24875"/>
    </cofactor>
</comment>
<keyword evidence="7 13" id="KW-0223">Dioxygenase</keyword>
<dbReference type="Gene3D" id="1.20.245.10">
    <property type="entry name" value="Lipoxygenase-1, Domain 5"/>
    <property type="match status" value="1"/>
</dbReference>
<dbReference type="InterPro" id="IPR001024">
    <property type="entry name" value="PLAT/LH2_dom"/>
</dbReference>
<gene>
    <name evidence="17" type="ORF">IEQ34_006924</name>
</gene>
<dbReference type="SUPFAM" id="SSF48484">
    <property type="entry name" value="Lipoxigenase"/>
    <property type="match status" value="1"/>
</dbReference>
<dbReference type="InterPro" id="IPR000907">
    <property type="entry name" value="LipOase"/>
</dbReference>
<dbReference type="GO" id="GO:0031408">
    <property type="term" value="P:oxylipin biosynthetic process"/>
    <property type="evidence" value="ECO:0007669"/>
    <property type="project" value="UniProtKB-UniRule"/>
</dbReference>
<evidence type="ECO:0000256" key="2">
    <source>
        <dbReference type="ARBA" id="ARBA00009419"/>
    </source>
</evidence>
<keyword evidence="6" id="KW-0276">Fatty acid metabolism</keyword>
<comment type="caution">
    <text evidence="17">The sequence shown here is derived from an EMBL/GenBank/DDBJ whole genome shotgun (WGS) entry which is preliminary data.</text>
</comment>
<keyword evidence="8 13" id="KW-0560">Oxidoreductase</keyword>
<dbReference type="Pfam" id="PF01477">
    <property type="entry name" value="PLAT"/>
    <property type="match status" value="1"/>
</dbReference>
<organism evidence="17 18">
    <name type="scientific">Dendrobium chrysotoxum</name>
    <name type="common">Orchid</name>
    <dbReference type="NCBI Taxonomy" id="161865"/>
    <lineage>
        <taxon>Eukaryota</taxon>
        <taxon>Viridiplantae</taxon>
        <taxon>Streptophyta</taxon>
        <taxon>Embryophyta</taxon>
        <taxon>Tracheophyta</taxon>
        <taxon>Spermatophyta</taxon>
        <taxon>Magnoliopsida</taxon>
        <taxon>Liliopsida</taxon>
        <taxon>Asparagales</taxon>
        <taxon>Orchidaceae</taxon>
        <taxon>Epidendroideae</taxon>
        <taxon>Malaxideae</taxon>
        <taxon>Dendrobiinae</taxon>
        <taxon>Dendrobium</taxon>
    </lineage>
</organism>
<sequence length="896" mass="102866">MKVWGLRKLTEGKERDQLENESGIEKQQQKEKECWANKPQACLSLLTSHHSSAFNVKAAVVVFRNSRLSRPGKLTTLQLYSSSQIDQNTGRGQLSEERNLKDGKNTKHGSIPTITYRVSFSLSEDFGVPGAIQVKNGDRNEFFLYSVTVMFIDDHGNWSRKAHFDCRSWVYPVRLTNVGRLFFSITSYLPRQTPEALQKLRQEELVCLRGNGRGERKEWERIYDYAYYNDLGDPSKGVAHERPVLGGSKSYPYPRRLRTGRPLSDKDHQTEERHKIINLDFYVPPDERFSPTKLSEFISSSIQAVIHFVLPELTSLLKGSNIINFESFDQISKDLYTRRNIQSRRAYVERIVLEKLKEFLPEDIFKEVIKIAKNTPTIKFPIPQVIEVDQFAWKTDEEFAREMLAGLNPVVIKRLESFPPVGKDGRQSSIIPTHIQNNLDGLTINQAMDQKRIFILDHHDYLMPYLRRINMQGECIYASRTLLLRRDNGTLKPLVIELSSPEEEGIGLNNSRVFLPATNGIDGALWQLAKTHVSINDSGYHQLISHWLHTHAVVEPFIIATRRQLSTMHPIHKLLDPHFKDTMHINSLARSILLNAGGILEKTMFPAKFSMELSSTIYEDWRFEEQQLPFDLLKRGMAVYNPSHRAGIQLLIEDYPYATDGLDVWFAINSWVTAFCSHFYASDADVVDDIELRSWWSEIQLTGHGDLPIGSLCPNLDSLPVLILSLTTLIWIASALHAAVNFGQYAYAGFPPARPTRSRRFIPVEGSVEFADLVHDPDKFFMETIPDRFTATLGVALVEVLSRHASEEVYLGRRTAEEWTDDVEVVRLFAEFGEELRKVEKRIEERNGDMRLLNRRGPIGLAYTLMYPDIGNDGSKEKGITVFYYKNFNFYIRKLL</sequence>
<keyword evidence="10" id="KW-0443">Lipid metabolism</keyword>
<evidence type="ECO:0000313" key="18">
    <source>
        <dbReference type="Proteomes" id="UP000775213"/>
    </source>
</evidence>
<evidence type="ECO:0000256" key="14">
    <source>
        <dbReference type="RuleBase" id="RU003975"/>
    </source>
</evidence>
<protein>
    <recommendedName>
        <fullName evidence="14">Lipoxygenase</fullName>
        <ecNumber evidence="14">1.13.11.-</ecNumber>
    </recommendedName>
</protein>
<evidence type="ECO:0000256" key="3">
    <source>
        <dbReference type="ARBA" id="ARBA00022516"/>
    </source>
</evidence>
<keyword evidence="3 14" id="KW-0444">Lipid biosynthesis</keyword>
<dbReference type="Gene3D" id="4.10.372.10">
    <property type="entry name" value="Lipoxygenase-1, Domain 3"/>
    <property type="match status" value="1"/>
</dbReference>
<evidence type="ECO:0000259" key="16">
    <source>
        <dbReference type="PROSITE" id="PS51393"/>
    </source>
</evidence>
<evidence type="ECO:0000256" key="12">
    <source>
        <dbReference type="PROSITE-ProRule" id="PRU00152"/>
    </source>
</evidence>
<evidence type="ECO:0000256" key="4">
    <source>
        <dbReference type="ARBA" id="ARBA00022723"/>
    </source>
</evidence>
<dbReference type="InterPro" id="IPR036226">
    <property type="entry name" value="LipOase_C_sf"/>
</dbReference>